<evidence type="ECO:0000313" key="2">
    <source>
        <dbReference type="Proteomes" id="UP000029120"/>
    </source>
</evidence>
<dbReference type="eggNOG" id="KOG0157">
    <property type="taxonomic scope" value="Eukaryota"/>
</dbReference>
<keyword evidence="2" id="KW-1185">Reference proteome</keyword>
<gene>
    <name evidence="1" type="ordered locus">AALP_Aa6g046300</name>
</gene>
<dbReference type="OrthoDB" id="1470350at2759"/>
<dbReference type="SUPFAM" id="SSF48264">
    <property type="entry name" value="Cytochrome P450"/>
    <property type="match status" value="1"/>
</dbReference>
<dbReference type="GO" id="GO:0005506">
    <property type="term" value="F:iron ion binding"/>
    <property type="evidence" value="ECO:0007669"/>
    <property type="project" value="InterPro"/>
</dbReference>
<name>A0A087GM38_ARAAL</name>
<protein>
    <submittedName>
        <fullName evidence="1">Uncharacterized protein</fullName>
    </submittedName>
</protein>
<reference evidence="2" key="1">
    <citation type="journal article" date="2015" name="Nat. Plants">
        <title>Genome expansion of Arabis alpina linked with retrotransposition and reduced symmetric DNA methylation.</title>
        <authorList>
            <person name="Willing E.M."/>
            <person name="Rawat V."/>
            <person name="Mandakova T."/>
            <person name="Maumus F."/>
            <person name="James G.V."/>
            <person name="Nordstroem K.J."/>
            <person name="Becker C."/>
            <person name="Warthmann N."/>
            <person name="Chica C."/>
            <person name="Szarzynska B."/>
            <person name="Zytnicki M."/>
            <person name="Albani M.C."/>
            <person name="Kiefer C."/>
            <person name="Bergonzi S."/>
            <person name="Castaings L."/>
            <person name="Mateos J.L."/>
            <person name="Berns M.C."/>
            <person name="Bujdoso N."/>
            <person name="Piofczyk T."/>
            <person name="de Lorenzo L."/>
            <person name="Barrero-Sicilia C."/>
            <person name="Mateos I."/>
            <person name="Piednoel M."/>
            <person name="Hagmann J."/>
            <person name="Chen-Min-Tao R."/>
            <person name="Iglesias-Fernandez R."/>
            <person name="Schuster S.C."/>
            <person name="Alonso-Blanco C."/>
            <person name="Roudier F."/>
            <person name="Carbonero P."/>
            <person name="Paz-Ares J."/>
            <person name="Davis S.J."/>
            <person name="Pecinka A."/>
            <person name="Quesneville H."/>
            <person name="Colot V."/>
            <person name="Lysak M.A."/>
            <person name="Weigel D."/>
            <person name="Coupland G."/>
            <person name="Schneeberger K."/>
        </authorList>
    </citation>
    <scope>NUCLEOTIDE SEQUENCE [LARGE SCALE GENOMIC DNA]</scope>
    <source>
        <strain evidence="2">cv. Pajares</strain>
    </source>
</reference>
<dbReference type="AlphaFoldDB" id="A0A087GM38"/>
<dbReference type="InterPro" id="IPR036396">
    <property type="entry name" value="Cyt_P450_sf"/>
</dbReference>
<dbReference type="Gene3D" id="1.10.630.10">
    <property type="entry name" value="Cytochrome P450"/>
    <property type="match status" value="1"/>
</dbReference>
<organism evidence="1 2">
    <name type="scientific">Arabis alpina</name>
    <name type="common">Alpine rock-cress</name>
    <dbReference type="NCBI Taxonomy" id="50452"/>
    <lineage>
        <taxon>Eukaryota</taxon>
        <taxon>Viridiplantae</taxon>
        <taxon>Streptophyta</taxon>
        <taxon>Embryophyta</taxon>
        <taxon>Tracheophyta</taxon>
        <taxon>Spermatophyta</taxon>
        <taxon>Magnoliopsida</taxon>
        <taxon>eudicotyledons</taxon>
        <taxon>Gunneridae</taxon>
        <taxon>Pentapetalae</taxon>
        <taxon>rosids</taxon>
        <taxon>malvids</taxon>
        <taxon>Brassicales</taxon>
        <taxon>Brassicaceae</taxon>
        <taxon>Arabideae</taxon>
        <taxon>Arabis</taxon>
    </lineage>
</organism>
<dbReference type="GO" id="GO:0016705">
    <property type="term" value="F:oxidoreductase activity, acting on paired donors, with incorporation or reduction of molecular oxygen"/>
    <property type="evidence" value="ECO:0007669"/>
    <property type="project" value="InterPro"/>
</dbReference>
<dbReference type="Proteomes" id="UP000029120">
    <property type="component" value="Chromosome 6"/>
</dbReference>
<accession>A0A087GM38</accession>
<sequence length="129" mass="14796">MGSLLDPRFEAIDDIKKIQETRNLGRILYGNLGEIKKMTGEAELCVLSPNSNHIFPRVFPHYHQWMSQYGETFLYWNGTTPTIYISDHELGKQILSSKFDFSLRPKKRPEVFILFGKGLPFEGDAIDGS</sequence>
<dbReference type="EMBL" id="CM002874">
    <property type="protein sequence ID" value="KFK30940.1"/>
    <property type="molecule type" value="Genomic_DNA"/>
</dbReference>
<evidence type="ECO:0000313" key="1">
    <source>
        <dbReference type="EMBL" id="KFK30940.1"/>
    </source>
</evidence>
<dbReference type="GO" id="GO:0020037">
    <property type="term" value="F:heme binding"/>
    <property type="evidence" value="ECO:0007669"/>
    <property type="project" value="InterPro"/>
</dbReference>
<proteinExistence type="predicted"/>
<dbReference type="GO" id="GO:0004497">
    <property type="term" value="F:monooxygenase activity"/>
    <property type="evidence" value="ECO:0007669"/>
    <property type="project" value="InterPro"/>
</dbReference>
<dbReference type="Gramene" id="KFK30940">
    <property type="protein sequence ID" value="KFK30940"/>
    <property type="gene ID" value="AALP_AA6G046300"/>
</dbReference>
<dbReference type="OMA" id="FFCENMV"/>